<dbReference type="OrthoDB" id="2831558at2759"/>
<dbReference type="PANTHER" id="PTHR21310:SF15">
    <property type="entry name" value="AMINOGLYCOSIDE PHOSPHOTRANSFERASE DOMAIN-CONTAINING PROTEIN"/>
    <property type="match status" value="1"/>
</dbReference>
<organism evidence="2 3">
    <name type="scientific">Sphaerobolus stellatus (strain SS14)</name>
    <dbReference type="NCBI Taxonomy" id="990650"/>
    <lineage>
        <taxon>Eukaryota</taxon>
        <taxon>Fungi</taxon>
        <taxon>Dikarya</taxon>
        <taxon>Basidiomycota</taxon>
        <taxon>Agaricomycotina</taxon>
        <taxon>Agaricomycetes</taxon>
        <taxon>Phallomycetidae</taxon>
        <taxon>Geastrales</taxon>
        <taxon>Sphaerobolaceae</taxon>
        <taxon>Sphaerobolus</taxon>
    </lineage>
</organism>
<feature type="domain" description="Aminoglycoside phosphotransferase" evidence="1">
    <location>
        <begin position="13"/>
        <end position="250"/>
    </location>
</feature>
<protein>
    <recommendedName>
        <fullName evidence="1">Aminoglycoside phosphotransferase domain-containing protein</fullName>
    </recommendedName>
</protein>
<dbReference type="InterPro" id="IPR011009">
    <property type="entry name" value="Kinase-like_dom_sf"/>
</dbReference>
<gene>
    <name evidence="2" type="ORF">M422DRAFT_276192</name>
</gene>
<dbReference type="Proteomes" id="UP000054279">
    <property type="component" value="Unassembled WGS sequence"/>
</dbReference>
<accession>A0A0C9UCR9</accession>
<dbReference type="HOGENOM" id="CLU_072119_0_0_1"/>
<name>A0A0C9UCR9_SPHS4</name>
<dbReference type="InterPro" id="IPR002575">
    <property type="entry name" value="Aminoglycoside_PTrfase"/>
</dbReference>
<evidence type="ECO:0000313" key="2">
    <source>
        <dbReference type="EMBL" id="KIJ23271.1"/>
    </source>
</evidence>
<dbReference type="EMBL" id="KN837737">
    <property type="protein sequence ID" value="KIJ23271.1"/>
    <property type="molecule type" value="Genomic_DNA"/>
</dbReference>
<dbReference type="SUPFAM" id="SSF56112">
    <property type="entry name" value="Protein kinase-like (PK-like)"/>
    <property type="match status" value="1"/>
</dbReference>
<evidence type="ECO:0000313" key="3">
    <source>
        <dbReference type="Proteomes" id="UP000054279"/>
    </source>
</evidence>
<reference evidence="2 3" key="1">
    <citation type="submission" date="2014-06" db="EMBL/GenBank/DDBJ databases">
        <title>Evolutionary Origins and Diversification of the Mycorrhizal Mutualists.</title>
        <authorList>
            <consortium name="DOE Joint Genome Institute"/>
            <consortium name="Mycorrhizal Genomics Consortium"/>
            <person name="Kohler A."/>
            <person name="Kuo A."/>
            <person name="Nagy L.G."/>
            <person name="Floudas D."/>
            <person name="Copeland A."/>
            <person name="Barry K.W."/>
            <person name="Cichocki N."/>
            <person name="Veneault-Fourrey C."/>
            <person name="LaButti K."/>
            <person name="Lindquist E.A."/>
            <person name="Lipzen A."/>
            <person name="Lundell T."/>
            <person name="Morin E."/>
            <person name="Murat C."/>
            <person name="Riley R."/>
            <person name="Ohm R."/>
            <person name="Sun H."/>
            <person name="Tunlid A."/>
            <person name="Henrissat B."/>
            <person name="Grigoriev I.V."/>
            <person name="Hibbett D.S."/>
            <person name="Martin F."/>
        </authorList>
    </citation>
    <scope>NUCLEOTIDE SEQUENCE [LARGE SCALE GENOMIC DNA]</scope>
    <source>
        <strain evidence="2 3">SS14</strain>
    </source>
</reference>
<sequence length="299" mass="34063">MLPKTCLKNLSNQVVLRVAGRHLPETKALNEVAIISWLSANSQIPVPTVVKYDSGCNNPIGHEFIIQEWIPGDTLSSLYKELSETQLDGIVDQLIDILAELHDHSWDQIGGLTVDKKGEIVVGRVLEETFWYEPDIEKYWSAKDLEDGTPPQTIETLNIDGPFNTYVDYISAHMAKYVHAIEIHKSLDFMRPLLLRIRAFIKEISDPKYAVELNNIKLRLSHKDLHFANIMYDKETNLITAILDWEFGGIVPFTRWNPTRAFPWTARGDPSDSISKVGKRYKGNYSVYSVHSVHTLCTL</sequence>
<keyword evidence="3" id="KW-1185">Reference proteome</keyword>
<proteinExistence type="predicted"/>
<dbReference type="Pfam" id="PF01636">
    <property type="entry name" value="APH"/>
    <property type="match status" value="1"/>
</dbReference>
<dbReference type="AlphaFoldDB" id="A0A0C9UCR9"/>
<dbReference type="InterPro" id="IPR051678">
    <property type="entry name" value="AGP_Transferase"/>
</dbReference>
<dbReference type="PANTHER" id="PTHR21310">
    <property type="entry name" value="AMINOGLYCOSIDE PHOSPHOTRANSFERASE-RELATED-RELATED"/>
    <property type="match status" value="1"/>
</dbReference>
<evidence type="ECO:0000259" key="1">
    <source>
        <dbReference type="Pfam" id="PF01636"/>
    </source>
</evidence>
<dbReference type="Gene3D" id="3.90.1200.10">
    <property type="match status" value="1"/>
</dbReference>